<keyword evidence="1" id="KW-0614">Plasmid</keyword>
<gene>
    <name evidence="1" type="ORF">F5I99_19380</name>
</gene>
<protein>
    <submittedName>
        <fullName evidence="1">Uncharacterized protein</fullName>
    </submittedName>
</protein>
<dbReference type="RefSeq" id="WP_014579491.1">
    <property type="nucleotide sequence ID" value="NZ_CP044223.1"/>
</dbReference>
<dbReference type="Proteomes" id="UP000325606">
    <property type="component" value="Plasmid unnamed1"/>
</dbReference>
<evidence type="ECO:0000313" key="2">
    <source>
        <dbReference type="Proteomes" id="UP000325606"/>
    </source>
</evidence>
<dbReference type="AlphaFoldDB" id="A0A5J6LJJ9"/>
<dbReference type="KEGG" id="nik:F5I99_19380"/>
<name>A0A5J6LJJ9_9GAMM</name>
<dbReference type="EMBL" id="CP044223">
    <property type="protein sequence ID" value="QEW08744.1"/>
    <property type="molecule type" value="Genomic_DNA"/>
</dbReference>
<proteinExistence type="predicted"/>
<evidence type="ECO:0000313" key="1">
    <source>
        <dbReference type="EMBL" id="QEW08744.1"/>
    </source>
</evidence>
<sequence>MSDWDYLHDMRAEGYGEEAISEAAATGVAPWHYSHINENELRQDIDLLKMSLKNRDITRKEFAAQMKECRKRKKELKTYINGGV</sequence>
<accession>A0A5J6LJJ9</accession>
<organism evidence="1 2">
    <name type="scientific">Nitrincola iocasae</name>
    <dbReference type="NCBI Taxonomy" id="2614693"/>
    <lineage>
        <taxon>Bacteria</taxon>
        <taxon>Pseudomonadati</taxon>
        <taxon>Pseudomonadota</taxon>
        <taxon>Gammaproteobacteria</taxon>
        <taxon>Oceanospirillales</taxon>
        <taxon>Oceanospirillaceae</taxon>
        <taxon>Nitrincola</taxon>
    </lineage>
</organism>
<geneLocation type="plasmid" evidence="1 2">
    <name>unnamed1</name>
</geneLocation>
<keyword evidence="2" id="KW-1185">Reference proteome</keyword>
<reference evidence="1 2" key="1">
    <citation type="submission" date="2019-09" db="EMBL/GenBank/DDBJ databases">
        <title>Nitrincola iocasae sp. nov., a bacterium isolated from the sediment collected at a cold seep field in South China Sea.</title>
        <authorList>
            <person name="Zhang H."/>
            <person name="Wang H."/>
            <person name="Li C."/>
        </authorList>
    </citation>
    <scope>NUCLEOTIDE SEQUENCE [LARGE SCALE GENOMIC DNA]</scope>
    <source>
        <strain evidence="1 2">KXZD1103</strain>
        <plasmid evidence="1 2">unnamed1</plasmid>
    </source>
</reference>